<dbReference type="STRING" id="1513793.SAMN06296036_104249"/>
<evidence type="ECO:0000313" key="2">
    <source>
        <dbReference type="EMBL" id="SMF07855.1"/>
    </source>
</evidence>
<dbReference type="Proteomes" id="UP000192907">
    <property type="component" value="Unassembled WGS sequence"/>
</dbReference>
<evidence type="ECO:0000313" key="3">
    <source>
        <dbReference type="Proteomes" id="UP000192907"/>
    </source>
</evidence>
<keyword evidence="3" id="KW-1185">Reference proteome</keyword>
<dbReference type="EMBL" id="FWZT01000004">
    <property type="protein sequence ID" value="SMF07855.1"/>
    <property type="molecule type" value="Genomic_DNA"/>
</dbReference>
<dbReference type="RefSeq" id="WP_132316570.1">
    <property type="nucleotide sequence ID" value="NZ_FWZT01000004.1"/>
</dbReference>
<accession>A0A1Y6BEZ3</accession>
<organism evidence="2 3">
    <name type="scientific">Pseudobacteriovorax antillogorgiicola</name>
    <dbReference type="NCBI Taxonomy" id="1513793"/>
    <lineage>
        <taxon>Bacteria</taxon>
        <taxon>Pseudomonadati</taxon>
        <taxon>Bdellovibrionota</taxon>
        <taxon>Oligoflexia</taxon>
        <taxon>Oligoflexales</taxon>
        <taxon>Pseudobacteriovoracaceae</taxon>
        <taxon>Pseudobacteriovorax</taxon>
    </lineage>
</organism>
<reference evidence="3" key="1">
    <citation type="submission" date="2017-04" db="EMBL/GenBank/DDBJ databases">
        <authorList>
            <person name="Varghese N."/>
            <person name="Submissions S."/>
        </authorList>
    </citation>
    <scope>NUCLEOTIDE SEQUENCE [LARGE SCALE GENOMIC DNA]</scope>
    <source>
        <strain evidence="3">RKEM611</strain>
    </source>
</reference>
<gene>
    <name evidence="2" type="ORF">SAMN06296036_104249</name>
</gene>
<feature type="signal peptide" evidence="1">
    <location>
        <begin position="1"/>
        <end position="27"/>
    </location>
</feature>
<name>A0A1Y6BEZ3_9BACT</name>
<dbReference type="AlphaFoldDB" id="A0A1Y6BEZ3"/>
<keyword evidence="1" id="KW-0732">Signal</keyword>
<protein>
    <submittedName>
        <fullName evidence="2">Uncharacterized protein</fullName>
    </submittedName>
</protein>
<dbReference type="OrthoDB" id="9342579at2"/>
<proteinExistence type="predicted"/>
<sequence length="283" mass="32043">MFQKKYQKIFLTTAALVSLGPSAQASANLIQCDFDSGRTLTGCSLQPFSIPATEDFEVSLDIRYKYQCRGHSAPISLKTNMGTYELRRGQDWQSLTNVVSRQGVALSYNQDDFYRKTFLTGCQLIVDENVNKSPSDNTLHLWSQEAISQAKIIDLTLDLYLQAISFEEYESWDVTKSNIMLSSIVEAKQYYDEICMEDSSNFDACDAADDFSVLEIVLRAKLRGRPSPFTPQTIDLASQSASSHYFNQLQDEKQEGQRIQDRFTTWNIAPNRKLEDSLSGLPI</sequence>
<evidence type="ECO:0000256" key="1">
    <source>
        <dbReference type="SAM" id="SignalP"/>
    </source>
</evidence>
<feature type="chain" id="PRO_5012893193" evidence="1">
    <location>
        <begin position="28"/>
        <end position="283"/>
    </location>
</feature>